<gene>
    <name evidence="2" type="ORF">RR42_m2958</name>
</gene>
<proteinExistence type="predicted"/>
<dbReference type="InterPro" id="IPR025870">
    <property type="entry name" value="Glyoxalase-like_dom"/>
</dbReference>
<evidence type="ECO:0000313" key="3">
    <source>
        <dbReference type="Proteomes" id="UP000031843"/>
    </source>
</evidence>
<organism evidence="2 3">
    <name type="scientific">Cupriavidus basilensis</name>
    <dbReference type="NCBI Taxonomy" id="68895"/>
    <lineage>
        <taxon>Bacteria</taxon>
        <taxon>Pseudomonadati</taxon>
        <taxon>Pseudomonadota</taxon>
        <taxon>Betaproteobacteria</taxon>
        <taxon>Burkholderiales</taxon>
        <taxon>Burkholderiaceae</taxon>
        <taxon>Cupriavidus</taxon>
    </lineage>
</organism>
<name>A0A0C4YBT9_9BURK</name>
<accession>A0A0C4YBT9</accession>
<dbReference type="KEGG" id="cbw:RR42_m2958"/>
<evidence type="ECO:0000313" key="2">
    <source>
        <dbReference type="EMBL" id="AJG20330.1"/>
    </source>
</evidence>
<protein>
    <recommendedName>
        <fullName evidence="1">Glyoxalase-like domain-containing protein</fullName>
    </recommendedName>
</protein>
<dbReference type="EMBL" id="CP010536">
    <property type="protein sequence ID" value="AJG20330.1"/>
    <property type="molecule type" value="Genomic_DNA"/>
</dbReference>
<keyword evidence="3" id="KW-1185">Reference proteome</keyword>
<sequence length="230" mass="24665">MTIALDHLVIAAPTLEAGAQHVADALGVTPQPGGAHPGMGTHNCLLGLFGGIYLEVIAIDPEAPAPTRPRWFGLDTEAVQARLRHGPFLMHWVARVERPADLSLWQAQYPARIPPVIPMTRGDLRWRITAPEDGSLPAWPADDADGTNGAATPGDGILPTLIQWDVSTHPSSRLPNQGLALRSLRARHPQAARLAEALQWLGGTQFVPEASTLAELSAEIETPDGVRTLR</sequence>
<dbReference type="InterPro" id="IPR029068">
    <property type="entry name" value="Glyas_Bleomycin-R_OHBP_Dase"/>
</dbReference>
<dbReference type="Gene3D" id="3.10.180.10">
    <property type="entry name" value="2,3-Dihydroxybiphenyl 1,2-Dioxygenase, domain 1"/>
    <property type="match status" value="1"/>
</dbReference>
<dbReference type="OrthoDB" id="5801364at2"/>
<dbReference type="Proteomes" id="UP000031843">
    <property type="component" value="Chromosome main"/>
</dbReference>
<dbReference type="RefSeq" id="WP_043348081.1">
    <property type="nucleotide sequence ID" value="NZ_CP010536.1"/>
</dbReference>
<feature type="domain" description="Glyoxalase-like" evidence="1">
    <location>
        <begin position="5"/>
        <end position="201"/>
    </location>
</feature>
<dbReference type="STRING" id="68895.RR42_m2958"/>
<dbReference type="AlphaFoldDB" id="A0A0C4YBT9"/>
<dbReference type="Pfam" id="PF13468">
    <property type="entry name" value="Glyoxalase_3"/>
    <property type="match status" value="1"/>
</dbReference>
<evidence type="ECO:0000259" key="1">
    <source>
        <dbReference type="Pfam" id="PF13468"/>
    </source>
</evidence>
<reference evidence="2 3" key="1">
    <citation type="journal article" date="2015" name="Genome Announc.">
        <title>Complete Genome Sequence of Cupriavidus basilensis 4G11, Isolated from the Oak Ridge Field Research Center Site.</title>
        <authorList>
            <person name="Ray J."/>
            <person name="Waters R.J."/>
            <person name="Skerker J.M."/>
            <person name="Kuehl J.V."/>
            <person name="Price M.N."/>
            <person name="Huang J."/>
            <person name="Chakraborty R."/>
            <person name="Arkin A.P."/>
            <person name="Deutschbauer A."/>
        </authorList>
    </citation>
    <scope>NUCLEOTIDE SEQUENCE [LARGE SCALE GENOMIC DNA]</scope>
    <source>
        <strain evidence="2">4G11</strain>
    </source>
</reference>
<dbReference type="SUPFAM" id="SSF54593">
    <property type="entry name" value="Glyoxalase/Bleomycin resistance protein/Dihydroxybiphenyl dioxygenase"/>
    <property type="match status" value="1"/>
</dbReference>